<dbReference type="PROSITE" id="PS50011">
    <property type="entry name" value="PROTEIN_KINASE_DOM"/>
    <property type="match status" value="1"/>
</dbReference>
<dbReference type="Gene3D" id="1.10.510.10">
    <property type="entry name" value="Transferase(Phosphotransferase) domain 1"/>
    <property type="match status" value="1"/>
</dbReference>
<dbReference type="InterPro" id="IPR040976">
    <property type="entry name" value="Pkinase_fungal"/>
</dbReference>
<evidence type="ECO:0000256" key="1">
    <source>
        <dbReference type="SAM" id="MobiDB-lite"/>
    </source>
</evidence>
<keyword evidence="4" id="KW-1185">Reference proteome</keyword>
<dbReference type="GO" id="GO:0005524">
    <property type="term" value="F:ATP binding"/>
    <property type="evidence" value="ECO:0007669"/>
    <property type="project" value="InterPro"/>
</dbReference>
<dbReference type="Proteomes" id="UP001148786">
    <property type="component" value="Unassembled WGS sequence"/>
</dbReference>
<feature type="domain" description="Protein kinase" evidence="2">
    <location>
        <begin position="439"/>
        <end position="773"/>
    </location>
</feature>
<gene>
    <name evidence="3" type="ORF">NLJ89_g4386</name>
</gene>
<organism evidence="3 4">
    <name type="scientific">Agrocybe chaxingu</name>
    <dbReference type="NCBI Taxonomy" id="84603"/>
    <lineage>
        <taxon>Eukaryota</taxon>
        <taxon>Fungi</taxon>
        <taxon>Dikarya</taxon>
        <taxon>Basidiomycota</taxon>
        <taxon>Agaricomycotina</taxon>
        <taxon>Agaricomycetes</taxon>
        <taxon>Agaricomycetidae</taxon>
        <taxon>Agaricales</taxon>
        <taxon>Agaricineae</taxon>
        <taxon>Strophariaceae</taxon>
        <taxon>Agrocybe</taxon>
    </lineage>
</organism>
<name>A0A9W8K452_9AGAR</name>
<reference evidence="3" key="1">
    <citation type="submission" date="2022-07" db="EMBL/GenBank/DDBJ databases">
        <title>Genome Sequence of Agrocybe chaxingu.</title>
        <authorList>
            <person name="Buettner E."/>
        </authorList>
    </citation>
    <scope>NUCLEOTIDE SEQUENCE</scope>
    <source>
        <strain evidence="3">MP-N11</strain>
    </source>
</reference>
<feature type="compositionally biased region" description="Basic residues" evidence="1">
    <location>
        <begin position="188"/>
        <end position="199"/>
    </location>
</feature>
<evidence type="ECO:0000259" key="2">
    <source>
        <dbReference type="PROSITE" id="PS50011"/>
    </source>
</evidence>
<dbReference type="AlphaFoldDB" id="A0A9W8K452"/>
<dbReference type="PANTHER" id="PTHR38248">
    <property type="entry name" value="FUNK1 6"/>
    <property type="match status" value="1"/>
</dbReference>
<sequence length="836" mass="93782">MSMPLRGSSANTDVSSMPSAKQELKIELKGHVYESISVADFVKTVWGLDGATVDLILSRPWTLRADALQRYEEVYIDLLAAKPEPMLHQPFCEISAALLEQVCAVLDLSYAGTIKDDFWDGQGSKYIRSRYSCARGRKPDMLCGWTPFTEDTLQWGEMKSALKFKQTIARRRERRIAKGLSVPTPKTPPRRKTGGKSKKPSGEGFSLALQSIQENGEDNDPSVVGDALAAPSLPPNRHSSRPSASNSISSQASRSSARSQSSAQSRSTTQTSSTARSGTNSGTSSASTKRSFGEIDGPSEENTSKKAKVEVQPATTKVTISGDELQLAVYALECLGDSSRHFTTGIFIDGTSTGLWYYDRAAVIQTVPFDFDTEAGAQLLAVSLFALSQATMRQVGFDPHVYEFKMPEDGQVVTKANIVALDRPQPESKKPSLCFQFSRKLVAEDGRESFEEIVFVVNKVLYTYRAIVGRGTYVALGVLAHIGALLSNVPRVLKLSWQYPFRTHEADILDRARSRLPEYWHKHLPQTYFNAVYTSEELELPRTKLKDVLKEPNPEKPILDRSLHALVTKLYGKLYEAANVEEFKRIFLDCLECHYHTYKTGRVLHRDISENNLMFERPEQQTQNLNEAATAPTPGDSIRGVLNDFDLASEVGEDGKVPASSADHRTGTLPFMAKELAKGRSLSLPPPIHYYRHDLESFFYILVWAAVHYTFKKDRRGKSIRRVTPECMRGWNKNSSAYSEKACFYDQKFSDIGALVQPDFKDLWEKWVVPLWYMFRAALHGVPNEPKHPELKTYDYETCYGRLTFERFMAAIKEKPRGLHPDQQTLESDVAPTELP</sequence>
<dbReference type="InterPro" id="IPR011009">
    <property type="entry name" value="Kinase-like_dom_sf"/>
</dbReference>
<feature type="compositionally biased region" description="Low complexity" evidence="1">
    <location>
        <begin position="241"/>
        <end position="288"/>
    </location>
</feature>
<comment type="caution">
    <text evidence="3">The sequence shown here is derived from an EMBL/GenBank/DDBJ whole genome shotgun (WGS) entry which is preliminary data.</text>
</comment>
<dbReference type="SUPFAM" id="SSF56112">
    <property type="entry name" value="Protein kinase-like (PK-like)"/>
    <property type="match status" value="1"/>
</dbReference>
<protein>
    <recommendedName>
        <fullName evidence="2">Protein kinase domain-containing protein</fullName>
    </recommendedName>
</protein>
<dbReference type="OrthoDB" id="5569250at2759"/>
<dbReference type="GO" id="GO:0004672">
    <property type="term" value="F:protein kinase activity"/>
    <property type="evidence" value="ECO:0007669"/>
    <property type="project" value="InterPro"/>
</dbReference>
<feature type="region of interest" description="Disordered" evidence="1">
    <location>
        <begin position="173"/>
        <end position="310"/>
    </location>
</feature>
<dbReference type="EMBL" id="JANKHO010000360">
    <property type="protein sequence ID" value="KAJ3510943.1"/>
    <property type="molecule type" value="Genomic_DNA"/>
</dbReference>
<dbReference type="PANTHER" id="PTHR38248:SF2">
    <property type="entry name" value="FUNK1 11"/>
    <property type="match status" value="1"/>
</dbReference>
<dbReference type="InterPro" id="IPR000719">
    <property type="entry name" value="Prot_kinase_dom"/>
</dbReference>
<accession>A0A9W8K452</accession>
<evidence type="ECO:0000313" key="4">
    <source>
        <dbReference type="Proteomes" id="UP001148786"/>
    </source>
</evidence>
<dbReference type="Pfam" id="PF17667">
    <property type="entry name" value="Pkinase_fungal"/>
    <property type="match status" value="1"/>
</dbReference>
<evidence type="ECO:0000313" key="3">
    <source>
        <dbReference type="EMBL" id="KAJ3510943.1"/>
    </source>
</evidence>
<proteinExistence type="predicted"/>